<organism evidence="3 4">
    <name type="scientific">Miscanthus lutarioriparius</name>
    <dbReference type="NCBI Taxonomy" id="422564"/>
    <lineage>
        <taxon>Eukaryota</taxon>
        <taxon>Viridiplantae</taxon>
        <taxon>Streptophyta</taxon>
        <taxon>Embryophyta</taxon>
        <taxon>Tracheophyta</taxon>
        <taxon>Spermatophyta</taxon>
        <taxon>Magnoliopsida</taxon>
        <taxon>Liliopsida</taxon>
        <taxon>Poales</taxon>
        <taxon>Poaceae</taxon>
        <taxon>PACMAD clade</taxon>
        <taxon>Panicoideae</taxon>
        <taxon>Andropogonodae</taxon>
        <taxon>Andropogoneae</taxon>
        <taxon>Saccharinae</taxon>
        <taxon>Miscanthus</taxon>
    </lineage>
</organism>
<evidence type="ECO:0000256" key="2">
    <source>
        <dbReference type="SAM" id="MobiDB-lite"/>
    </source>
</evidence>
<evidence type="ECO:0000313" key="3">
    <source>
        <dbReference type="EMBL" id="CAD6269474.1"/>
    </source>
</evidence>
<gene>
    <name evidence="3" type="ORF">NCGR_LOCUS52778</name>
</gene>
<keyword evidence="4" id="KW-1185">Reference proteome</keyword>
<dbReference type="GO" id="GO:0003993">
    <property type="term" value="F:acid phosphatase activity"/>
    <property type="evidence" value="ECO:0007669"/>
    <property type="project" value="InterPro"/>
</dbReference>
<dbReference type="Proteomes" id="UP000604825">
    <property type="component" value="Unassembled WGS sequence"/>
</dbReference>
<evidence type="ECO:0000313" key="4">
    <source>
        <dbReference type="Proteomes" id="UP000604825"/>
    </source>
</evidence>
<dbReference type="EMBL" id="CAJGYO010000015">
    <property type="protein sequence ID" value="CAD6269474.1"/>
    <property type="molecule type" value="Genomic_DNA"/>
</dbReference>
<dbReference type="InterPro" id="IPR039331">
    <property type="entry name" value="PAPs-like"/>
</dbReference>
<protein>
    <recommendedName>
        <fullName evidence="5">Acid phosphatase</fullName>
    </recommendedName>
</protein>
<proteinExistence type="predicted"/>
<dbReference type="AlphaFoldDB" id="A0A811RGL3"/>
<evidence type="ECO:0008006" key="5">
    <source>
        <dbReference type="Google" id="ProtNLM"/>
    </source>
</evidence>
<evidence type="ECO:0000256" key="1">
    <source>
        <dbReference type="ARBA" id="ARBA00022729"/>
    </source>
</evidence>
<dbReference type="InterPro" id="IPR029052">
    <property type="entry name" value="Metallo-depent_PP-like"/>
</dbReference>
<comment type="caution">
    <text evidence="3">The sequence shown here is derived from an EMBL/GenBank/DDBJ whole genome shotgun (WGS) entry which is preliminary data.</text>
</comment>
<sequence>MTARIVSWVTPNELGSSTVMYGEAASPSRENAQLYTSHYIRDQRRRRHVGDLPYADNHPLHDHARWGTWARFVELSAAHQPWVLAAGNHELYFAPEAGRAHAVQALRPPPPNAAPRAASSTAPFWYSSGWPPRMSSCSIASYSAYAVHAAVGVAASGAAARRPGRHAVTAPCYNSNAYHYTWSATGEHAAAVRALPARRRQPTSSSSSPATSTRTSAATACPTSPTTSSTAGPPVGNVGASVYVTVGDGGNIDGVADNFTYAPAAELLGVQ</sequence>
<dbReference type="Gene3D" id="3.60.21.10">
    <property type="match status" value="1"/>
</dbReference>
<dbReference type="PANTHER" id="PTHR22953">
    <property type="entry name" value="ACID PHOSPHATASE RELATED"/>
    <property type="match status" value="1"/>
</dbReference>
<reference evidence="3" key="1">
    <citation type="submission" date="2020-10" db="EMBL/GenBank/DDBJ databases">
        <authorList>
            <person name="Han B."/>
            <person name="Lu T."/>
            <person name="Zhao Q."/>
            <person name="Huang X."/>
            <person name="Zhao Y."/>
        </authorList>
    </citation>
    <scope>NUCLEOTIDE SEQUENCE</scope>
</reference>
<accession>A0A811RGL3</accession>
<feature type="compositionally biased region" description="Low complexity" evidence="2">
    <location>
        <begin position="202"/>
        <end position="234"/>
    </location>
</feature>
<dbReference type="SUPFAM" id="SSF56300">
    <property type="entry name" value="Metallo-dependent phosphatases"/>
    <property type="match status" value="1"/>
</dbReference>
<dbReference type="PANTHER" id="PTHR22953:SF143">
    <property type="entry name" value="PURPLE ACID PHOSPHATASE"/>
    <property type="match status" value="1"/>
</dbReference>
<dbReference type="OrthoDB" id="45007at2759"/>
<feature type="region of interest" description="Disordered" evidence="2">
    <location>
        <begin position="194"/>
        <end position="237"/>
    </location>
</feature>
<keyword evidence="1" id="KW-0732">Signal</keyword>
<name>A0A811RGL3_9POAL</name>